<accession>A0A2S9X7G0</accession>
<dbReference type="InterPro" id="IPR025291">
    <property type="entry name" value="DUF4153"/>
</dbReference>
<organism evidence="3 4">
    <name type="scientific">Chromobacterium amazonense</name>
    <dbReference type="NCBI Taxonomy" id="1382803"/>
    <lineage>
        <taxon>Bacteria</taxon>
        <taxon>Pseudomonadati</taxon>
        <taxon>Pseudomonadota</taxon>
        <taxon>Betaproteobacteria</taxon>
        <taxon>Neisseriales</taxon>
        <taxon>Chromobacteriaceae</taxon>
        <taxon>Chromobacterium</taxon>
    </lineage>
</organism>
<feature type="transmembrane region" description="Helical" evidence="2">
    <location>
        <begin position="184"/>
        <end position="200"/>
    </location>
</feature>
<dbReference type="Pfam" id="PF13687">
    <property type="entry name" value="DUF4153"/>
    <property type="match status" value="1"/>
</dbReference>
<protein>
    <recommendedName>
        <fullName evidence="5">DUF4153 domain-containing protein</fullName>
    </recommendedName>
</protein>
<feature type="transmembrane region" description="Helical" evidence="2">
    <location>
        <begin position="316"/>
        <end position="337"/>
    </location>
</feature>
<evidence type="ECO:0000313" key="3">
    <source>
        <dbReference type="EMBL" id="PRP71659.1"/>
    </source>
</evidence>
<dbReference type="AlphaFoldDB" id="A0A2S9X7G0"/>
<feature type="transmembrane region" description="Helical" evidence="2">
    <location>
        <begin position="66"/>
        <end position="82"/>
    </location>
</feature>
<feature type="transmembrane region" description="Helical" evidence="2">
    <location>
        <begin position="102"/>
        <end position="121"/>
    </location>
</feature>
<proteinExistence type="predicted"/>
<feature type="compositionally biased region" description="Basic and acidic residues" evidence="1">
    <location>
        <begin position="428"/>
        <end position="437"/>
    </location>
</feature>
<keyword evidence="2" id="KW-0472">Membrane</keyword>
<gene>
    <name evidence="3" type="ORF">BUE93_05335</name>
</gene>
<feature type="transmembrane region" description="Helical" evidence="2">
    <location>
        <begin position="212"/>
        <end position="238"/>
    </location>
</feature>
<evidence type="ECO:0000256" key="2">
    <source>
        <dbReference type="SAM" id="Phobius"/>
    </source>
</evidence>
<comment type="caution">
    <text evidence="3">The sequence shown here is derived from an EMBL/GenBank/DDBJ whole genome shotgun (WGS) entry which is preliminary data.</text>
</comment>
<feature type="transmembrane region" description="Helical" evidence="2">
    <location>
        <begin position="142"/>
        <end position="164"/>
    </location>
</feature>
<sequence>MSMNPFHIRAAIGLLQGIALYALYRAADHGGWLSLHPLLFSPLLLAATSLPLLCQTGLGALRPSRLVAWLTGLALAVAAIGVHDRWRVGVEQAARADLMPGALAVLGVFLLLFIAWPLILAGEGERRWRASYPAYFDTAWKLGLQLMFSGLFVGVFWLILNLGAELFALVGMDGLRRLIGEAEFAIPASTLALSAGLHLSDARPGIIQGLRSLLLTLLSWLLPLLVLLIGAFLALLPFTGLDSLWKTGHASALLLGASGLLIFLLNAAYQDGREQAGRVIRLSLRAACLLLAPLQALAAYALALRVGQYGWSPDRVFAASLVILGACYAAGYGWAAIRRRAGFAGVACANIYAAWLSLALLAAVLTPLADPARISVASQLARLQAGRVAAERFDFDFLRDRGLRYGHAALLRMRDDPALSGAVRRKASDALSEDKAKPKPPAQAIHPRGPEQLPAGFLAQDWKQAAKRTGELPSCLLDGRNECDAYVGDYSGGGKQEVLLAEPLPARLTLFQHNAQGLWTLAAAYDLPAGCPAPLEALAAGGAHPLPPQLPDLEAGGLRLRPRYPYAPPACPGAKK</sequence>
<feature type="transmembrane region" description="Helical" evidence="2">
    <location>
        <begin position="349"/>
        <end position="369"/>
    </location>
</feature>
<dbReference type="EMBL" id="MTBD01000009">
    <property type="protein sequence ID" value="PRP71659.1"/>
    <property type="molecule type" value="Genomic_DNA"/>
</dbReference>
<feature type="transmembrane region" description="Helical" evidence="2">
    <location>
        <begin position="282"/>
        <end position="304"/>
    </location>
</feature>
<keyword evidence="2" id="KW-0812">Transmembrane</keyword>
<feature type="transmembrane region" description="Helical" evidence="2">
    <location>
        <begin position="250"/>
        <end position="270"/>
    </location>
</feature>
<evidence type="ECO:0000313" key="4">
    <source>
        <dbReference type="Proteomes" id="UP000239469"/>
    </source>
</evidence>
<feature type="region of interest" description="Disordered" evidence="1">
    <location>
        <begin position="428"/>
        <end position="449"/>
    </location>
</feature>
<feature type="transmembrane region" description="Helical" evidence="2">
    <location>
        <begin position="35"/>
        <end position="54"/>
    </location>
</feature>
<reference evidence="3 4" key="1">
    <citation type="submission" date="2017-01" db="EMBL/GenBank/DDBJ databases">
        <title>New insights into the genetic diversity of Chromobacterium isolated from tropical freshwater lake.</title>
        <authorList>
            <person name="Santos A.B."/>
            <person name="Nascimento A.M."/>
            <person name="Da Silva P.C."/>
        </authorList>
    </citation>
    <scope>NUCLEOTIDE SEQUENCE [LARGE SCALE GENOMIC DNA]</scope>
    <source>
        <strain evidence="3 4">56AF</strain>
    </source>
</reference>
<dbReference type="Proteomes" id="UP000239469">
    <property type="component" value="Unassembled WGS sequence"/>
</dbReference>
<name>A0A2S9X7G0_9NEIS</name>
<evidence type="ECO:0008006" key="5">
    <source>
        <dbReference type="Google" id="ProtNLM"/>
    </source>
</evidence>
<keyword evidence="2" id="KW-1133">Transmembrane helix</keyword>
<evidence type="ECO:0000256" key="1">
    <source>
        <dbReference type="SAM" id="MobiDB-lite"/>
    </source>
</evidence>